<sequence>MIPTRLACLLPALLLSAACSSVPMPRMPKMDVWPDGDAPDRLVMAAEARAQTRARNPDGSWAVDDPIAGSDYETEFPGNCVTAAQGTACADHAPVEAPAAEGTAPQVTGRVAIAFAALSDGSRCTGEARQGQTRSEENLLAVRGYPGAGGNVPRASSLGRMAGNGDAITWDQIADPRAFLALCSGMKG</sequence>
<organism evidence="2 3">
    <name type="scientific">Paracoccus aerius</name>
    <dbReference type="NCBI Taxonomy" id="1915382"/>
    <lineage>
        <taxon>Bacteria</taxon>
        <taxon>Pseudomonadati</taxon>
        <taxon>Pseudomonadota</taxon>
        <taxon>Alphaproteobacteria</taxon>
        <taxon>Rhodobacterales</taxon>
        <taxon>Paracoccaceae</taxon>
        <taxon>Paracoccus</taxon>
    </lineage>
</organism>
<dbReference type="Proteomes" id="UP000644749">
    <property type="component" value="Unassembled WGS sequence"/>
</dbReference>
<accession>A0ABS1S3I7</accession>
<gene>
    <name evidence="2" type="ORF">JL111_07210</name>
</gene>
<dbReference type="PROSITE" id="PS51257">
    <property type="entry name" value="PROKAR_LIPOPROTEIN"/>
    <property type="match status" value="1"/>
</dbReference>
<keyword evidence="3" id="KW-1185">Reference proteome</keyword>
<protein>
    <recommendedName>
        <fullName evidence="4">Lipoprotein</fullName>
    </recommendedName>
</protein>
<keyword evidence="1" id="KW-0732">Signal</keyword>
<evidence type="ECO:0000313" key="3">
    <source>
        <dbReference type="Proteomes" id="UP000644749"/>
    </source>
</evidence>
<proteinExistence type="predicted"/>
<evidence type="ECO:0000313" key="2">
    <source>
        <dbReference type="EMBL" id="MBL3673278.1"/>
    </source>
</evidence>
<dbReference type="EMBL" id="JAESHT010000004">
    <property type="protein sequence ID" value="MBL3673278.1"/>
    <property type="molecule type" value="Genomic_DNA"/>
</dbReference>
<evidence type="ECO:0000256" key="1">
    <source>
        <dbReference type="SAM" id="SignalP"/>
    </source>
</evidence>
<feature type="chain" id="PRO_5046896606" description="Lipoprotein" evidence="1">
    <location>
        <begin position="22"/>
        <end position="188"/>
    </location>
</feature>
<comment type="caution">
    <text evidence="2">The sequence shown here is derived from an EMBL/GenBank/DDBJ whole genome shotgun (WGS) entry which is preliminary data.</text>
</comment>
<name>A0ABS1S3I7_9RHOB</name>
<reference evidence="2 3" key="1">
    <citation type="submission" date="2021-01" db="EMBL/GenBank/DDBJ databases">
        <title>011410 draft genome.</title>
        <authorList>
            <person name="Lang L."/>
        </authorList>
    </citation>
    <scope>NUCLEOTIDE SEQUENCE [LARGE SCALE GENOMIC DNA]</scope>
    <source>
        <strain evidence="2 3">KCTC 42845</strain>
    </source>
</reference>
<dbReference type="RefSeq" id="WP_191308812.1">
    <property type="nucleotide sequence ID" value="NZ_BNCL01000004.1"/>
</dbReference>
<evidence type="ECO:0008006" key="4">
    <source>
        <dbReference type="Google" id="ProtNLM"/>
    </source>
</evidence>
<feature type="signal peptide" evidence="1">
    <location>
        <begin position="1"/>
        <end position="21"/>
    </location>
</feature>